<gene>
    <name evidence="12" type="ORF">DILT_LOCUS5154</name>
</gene>
<keyword evidence="13" id="KW-1185">Reference proteome</keyword>
<keyword evidence="2 10" id="KW-0808">Transferase</keyword>
<dbReference type="EMBL" id="UYRU01046802">
    <property type="protein sequence ID" value="VDN09323.1"/>
    <property type="molecule type" value="Genomic_DNA"/>
</dbReference>
<dbReference type="FunFam" id="3.30.200.20:FF:000046">
    <property type="entry name" value="Mitogen-activated protein kinase"/>
    <property type="match status" value="1"/>
</dbReference>
<comment type="activity regulation">
    <text evidence="10">Activated by threonine and tyrosine phosphorylation.</text>
</comment>
<dbReference type="PROSITE" id="PS00107">
    <property type="entry name" value="PROTEIN_KINASE_ATP"/>
    <property type="match status" value="1"/>
</dbReference>
<dbReference type="OrthoDB" id="192887at2759"/>
<name>A0A3P7LFD7_DIBLA</name>
<comment type="catalytic activity">
    <reaction evidence="7">
        <text>L-seryl-[protein] + ATP = O-phospho-L-seryl-[protein] + ADP + H(+)</text>
        <dbReference type="Rhea" id="RHEA:17989"/>
        <dbReference type="Rhea" id="RHEA-COMP:9863"/>
        <dbReference type="Rhea" id="RHEA-COMP:11604"/>
        <dbReference type="ChEBI" id="CHEBI:15378"/>
        <dbReference type="ChEBI" id="CHEBI:29999"/>
        <dbReference type="ChEBI" id="CHEBI:30616"/>
        <dbReference type="ChEBI" id="CHEBI:83421"/>
        <dbReference type="ChEBI" id="CHEBI:456216"/>
        <dbReference type="EC" id="2.7.11.24"/>
    </reaction>
</comment>
<evidence type="ECO:0000256" key="1">
    <source>
        <dbReference type="ARBA" id="ARBA00022527"/>
    </source>
</evidence>
<evidence type="ECO:0000313" key="12">
    <source>
        <dbReference type="EMBL" id="VDN09323.1"/>
    </source>
</evidence>
<dbReference type="InterPro" id="IPR011009">
    <property type="entry name" value="Kinase-like_dom_sf"/>
</dbReference>
<dbReference type="AlphaFoldDB" id="A0A3P7LFD7"/>
<dbReference type="PROSITE" id="PS00108">
    <property type="entry name" value="PROTEIN_KINASE_ST"/>
    <property type="match status" value="1"/>
</dbReference>
<dbReference type="Gene3D" id="1.10.510.10">
    <property type="entry name" value="Transferase(Phosphotransferase) domain 1"/>
    <property type="match status" value="1"/>
</dbReference>
<evidence type="ECO:0000256" key="9">
    <source>
        <dbReference type="RuleBase" id="RU000304"/>
    </source>
</evidence>
<dbReference type="PIRSF" id="PIRSF000654">
    <property type="entry name" value="Integrin-linked_kinase"/>
    <property type="match status" value="1"/>
</dbReference>
<dbReference type="FunFam" id="1.10.510.10:FF:000624">
    <property type="entry name" value="Mitogen-activated protein kinase"/>
    <property type="match status" value="1"/>
</dbReference>
<dbReference type="GO" id="GO:0004707">
    <property type="term" value="F:MAP kinase activity"/>
    <property type="evidence" value="ECO:0007669"/>
    <property type="project" value="UniProtKB-EC"/>
</dbReference>
<comment type="cofactor">
    <cofactor evidence="10">
        <name>Mg(2+)</name>
        <dbReference type="ChEBI" id="CHEBI:18420"/>
    </cofactor>
</comment>
<evidence type="ECO:0000256" key="4">
    <source>
        <dbReference type="ARBA" id="ARBA00022777"/>
    </source>
</evidence>
<dbReference type="Pfam" id="PF00069">
    <property type="entry name" value="Pkinase"/>
    <property type="match status" value="1"/>
</dbReference>
<dbReference type="PROSITE" id="PS01351">
    <property type="entry name" value="MAPK"/>
    <property type="match status" value="1"/>
</dbReference>
<evidence type="ECO:0000313" key="13">
    <source>
        <dbReference type="Proteomes" id="UP000281553"/>
    </source>
</evidence>
<feature type="binding site" evidence="8">
    <location>
        <position position="52"/>
    </location>
    <ligand>
        <name>ATP</name>
        <dbReference type="ChEBI" id="CHEBI:30616"/>
    </ligand>
</feature>
<dbReference type="InterPro" id="IPR003527">
    <property type="entry name" value="MAP_kinase_CS"/>
</dbReference>
<proteinExistence type="inferred from homology"/>
<evidence type="ECO:0000256" key="5">
    <source>
        <dbReference type="ARBA" id="ARBA00022840"/>
    </source>
</evidence>
<reference evidence="12 13" key="1">
    <citation type="submission" date="2018-11" db="EMBL/GenBank/DDBJ databases">
        <authorList>
            <consortium name="Pathogen Informatics"/>
        </authorList>
    </citation>
    <scope>NUCLEOTIDE SEQUENCE [LARGE SCALE GENOMIC DNA]</scope>
</reference>
<dbReference type="InterPro" id="IPR050117">
    <property type="entry name" value="MAPK"/>
</dbReference>
<protein>
    <recommendedName>
        <fullName evidence="10">Mitogen-activated protein kinase</fullName>
        <ecNumber evidence="10">2.7.11.24</ecNumber>
    </recommendedName>
</protein>
<dbReference type="Gene3D" id="3.30.200.20">
    <property type="entry name" value="Phosphorylase Kinase, domain 1"/>
    <property type="match status" value="1"/>
</dbReference>
<keyword evidence="3 8" id="KW-0547">Nucleotide-binding</keyword>
<evidence type="ECO:0000256" key="7">
    <source>
        <dbReference type="ARBA" id="ARBA00048312"/>
    </source>
</evidence>
<evidence type="ECO:0000256" key="8">
    <source>
        <dbReference type="PROSITE-ProRule" id="PRU10141"/>
    </source>
</evidence>
<organism evidence="12 13">
    <name type="scientific">Dibothriocephalus latus</name>
    <name type="common">Fish tapeworm</name>
    <name type="synonym">Diphyllobothrium latum</name>
    <dbReference type="NCBI Taxonomy" id="60516"/>
    <lineage>
        <taxon>Eukaryota</taxon>
        <taxon>Metazoa</taxon>
        <taxon>Spiralia</taxon>
        <taxon>Lophotrochozoa</taxon>
        <taxon>Platyhelminthes</taxon>
        <taxon>Cestoda</taxon>
        <taxon>Eucestoda</taxon>
        <taxon>Diphyllobothriidea</taxon>
        <taxon>Diphyllobothriidae</taxon>
        <taxon>Dibothriocephalus</taxon>
    </lineage>
</organism>
<dbReference type="GO" id="GO:0005524">
    <property type="term" value="F:ATP binding"/>
    <property type="evidence" value="ECO:0007669"/>
    <property type="project" value="UniProtKB-UniRule"/>
</dbReference>
<evidence type="ECO:0000256" key="3">
    <source>
        <dbReference type="ARBA" id="ARBA00022741"/>
    </source>
</evidence>
<sequence length="239" mass="28005">MADSRPESYTLKGQVFSVGSRFSDLNYIGEGSYGMVVSAFDHQRNEMVAIKKIMPFEHQTYCQRTYREIRILRQLDHENIIPLYDAFTSEKFEDMKEVYIVEKFMETDLYKLLKVQKLSADHICYFLYQILRGLKNRMFTFAIKVLTNVLHRDLKPSNILLNRMCDLRICDFGLARIADPECDQAGLLTEYVATRWYRAPEIMLTSKIYTKAIDLWSVGCILAEMYSNRVLFPGKHCIL</sequence>
<dbReference type="InterPro" id="IPR017441">
    <property type="entry name" value="Protein_kinase_ATP_BS"/>
</dbReference>
<dbReference type="SMART" id="SM00220">
    <property type="entry name" value="S_TKc"/>
    <property type="match status" value="1"/>
</dbReference>
<dbReference type="PANTHER" id="PTHR24055">
    <property type="entry name" value="MITOGEN-ACTIVATED PROTEIN KINASE"/>
    <property type="match status" value="1"/>
</dbReference>
<evidence type="ECO:0000256" key="10">
    <source>
        <dbReference type="RuleBase" id="RU361165"/>
    </source>
</evidence>
<accession>A0A3P7LFD7</accession>
<keyword evidence="1 9" id="KW-0723">Serine/threonine-protein kinase</keyword>
<keyword evidence="5 8" id="KW-0067">ATP-binding</keyword>
<dbReference type="InterPro" id="IPR000719">
    <property type="entry name" value="Prot_kinase_dom"/>
</dbReference>
<comment type="similarity">
    <text evidence="10">Belongs to the protein kinase superfamily. Ser/Thr protein kinase family. MAP kinase subfamily.</text>
</comment>
<keyword evidence="4 10" id="KW-0418">Kinase</keyword>
<dbReference type="EC" id="2.7.11.24" evidence="10"/>
<comment type="catalytic activity">
    <reaction evidence="6 10">
        <text>L-threonyl-[protein] + ATP = O-phospho-L-threonyl-[protein] + ADP + H(+)</text>
        <dbReference type="Rhea" id="RHEA:46608"/>
        <dbReference type="Rhea" id="RHEA-COMP:11060"/>
        <dbReference type="Rhea" id="RHEA-COMP:11605"/>
        <dbReference type="ChEBI" id="CHEBI:15378"/>
        <dbReference type="ChEBI" id="CHEBI:30013"/>
        <dbReference type="ChEBI" id="CHEBI:30616"/>
        <dbReference type="ChEBI" id="CHEBI:61977"/>
        <dbReference type="ChEBI" id="CHEBI:456216"/>
        <dbReference type="EC" id="2.7.11.24"/>
    </reaction>
</comment>
<evidence type="ECO:0000256" key="2">
    <source>
        <dbReference type="ARBA" id="ARBA00022679"/>
    </source>
</evidence>
<evidence type="ECO:0000259" key="11">
    <source>
        <dbReference type="PROSITE" id="PS50011"/>
    </source>
</evidence>
<dbReference type="GO" id="GO:0106310">
    <property type="term" value="F:protein serine kinase activity"/>
    <property type="evidence" value="ECO:0007669"/>
    <property type="project" value="RHEA"/>
</dbReference>
<evidence type="ECO:0000256" key="6">
    <source>
        <dbReference type="ARBA" id="ARBA00047592"/>
    </source>
</evidence>
<dbReference type="Proteomes" id="UP000281553">
    <property type="component" value="Unassembled WGS sequence"/>
</dbReference>
<dbReference type="PROSITE" id="PS50011">
    <property type="entry name" value="PROTEIN_KINASE_DOM"/>
    <property type="match status" value="1"/>
</dbReference>
<keyword evidence="10" id="KW-0460">Magnesium</keyword>
<feature type="domain" description="Protein kinase" evidence="11">
    <location>
        <begin position="22"/>
        <end position="239"/>
    </location>
</feature>
<dbReference type="SUPFAM" id="SSF56112">
    <property type="entry name" value="Protein kinase-like (PK-like)"/>
    <property type="match status" value="1"/>
</dbReference>
<dbReference type="InterPro" id="IPR008271">
    <property type="entry name" value="Ser/Thr_kinase_AS"/>
</dbReference>